<dbReference type="GeneID" id="93076885"/>
<comment type="similarity">
    <text evidence="2 7">Belongs to the SurE nucleotidase family.</text>
</comment>
<evidence type="ECO:0000256" key="4">
    <source>
        <dbReference type="ARBA" id="ARBA00022723"/>
    </source>
</evidence>
<dbReference type="InterPro" id="IPR036523">
    <property type="entry name" value="SurE-like_sf"/>
</dbReference>
<keyword evidence="5 7" id="KW-0547">Nucleotide-binding</keyword>
<feature type="binding site" evidence="7">
    <location>
        <position position="92"/>
    </location>
    <ligand>
        <name>a divalent metal cation</name>
        <dbReference type="ChEBI" id="CHEBI:60240"/>
    </ligand>
</feature>
<reference evidence="9 10" key="1">
    <citation type="journal article" date="2013" name="Genome Announc.">
        <title>Complete Genome Sequence of a Chinese Strain of 'Candidatus Liberibacter asiaticus'.</title>
        <authorList>
            <person name="Lin H."/>
            <person name="Han C.S."/>
            <person name="Liu B."/>
            <person name="Lou B."/>
            <person name="Bai X."/>
            <person name="Deng C."/>
            <person name="Civerolo E.L."/>
            <person name="Gupta G."/>
        </authorList>
    </citation>
    <scope>NUCLEOTIDE SEQUENCE [LARGE SCALE GENOMIC DNA]</scope>
    <source>
        <strain evidence="10">gxpsy</strain>
    </source>
</reference>
<keyword evidence="3 7" id="KW-0963">Cytoplasm</keyword>
<keyword evidence="4 7" id="KW-0479">Metal-binding</keyword>
<protein>
    <recommendedName>
        <fullName evidence="7">5'-nucleotidase SurE</fullName>
        <ecNumber evidence="7">3.1.3.5</ecNumber>
    </recommendedName>
    <alternativeName>
        <fullName evidence="7">Nucleoside 5'-monophosphate phosphohydrolase</fullName>
    </alternativeName>
</protein>
<comment type="function">
    <text evidence="7">Nucleotidase that shows phosphatase activity on nucleoside 5'-monophosphates.</text>
</comment>
<evidence type="ECO:0000256" key="7">
    <source>
        <dbReference type="HAMAP-Rule" id="MF_00060"/>
    </source>
</evidence>
<feature type="binding site" evidence="7">
    <location>
        <position position="40"/>
    </location>
    <ligand>
        <name>a divalent metal cation</name>
        <dbReference type="ChEBI" id="CHEBI:60240"/>
    </ligand>
</feature>
<dbReference type="Proteomes" id="UP000011820">
    <property type="component" value="Chromosome"/>
</dbReference>
<dbReference type="Gene3D" id="3.40.1210.10">
    <property type="entry name" value="Survival protein SurE-like phosphatase/nucleotidase"/>
    <property type="match status" value="1"/>
</dbReference>
<dbReference type="InterPro" id="IPR002828">
    <property type="entry name" value="SurE-like_Pase/nucleotidase"/>
</dbReference>
<accession>A0ABM5NFE6</accession>
<sequence>MRILLTNDDGIKSKGLITLENIARSISDDIWICAPEMDQSCLANSLTMSRNIACRTISKKRFAVHGTPVDCVVIALQKMSDKKPDLILSGVNVGTNTSNHVAYSGTLAAAFEGSLQGIRSFALSQAYTYENMIPWEVSETHAPRVLRQLLKTQIPNTTLCNINFPRCSPEEVQKTVVTAQGKPCFSIDAKQISTNDNMSHYCLTFGDHLKNLCEKSDAFAIQHNMISVTPITTDLTDYNSQQYISLSLET</sequence>
<name>A0ABM5NFE6_LIBAS</name>
<evidence type="ECO:0000256" key="2">
    <source>
        <dbReference type="ARBA" id="ARBA00011062"/>
    </source>
</evidence>
<evidence type="ECO:0000259" key="8">
    <source>
        <dbReference type="Pfam" id="PF01975"/>
    </source>
</evidence>
<dbReference type="InterPro" id="IPR030048">
    <property type="entry name" value="SurE"/>
</dbReference>
<evidence type="ECO:0000313" key="10">
    <source>
        <dbReference type="Proteomes" id="UP000011820"/>
    </source>
</evidence>
<dbReference type="EC" id="3.1.3.5" evidence="7"/>
<evidence type="ECO:0000256" key="5">
    <source>
        <dbReference type="ARBA" id="ARBA00022741"/>
    </source>
</evidence>
<comment type="catalytic activity">
    <reaction evidence="1 7">
        <text>a ribonucleoside 5'-phosphate + H2O = a ribonucleoside + phosphate</text>
        <dbReference type="Rhea" id="RHEA:12484"/>
        <dbReference type="ChEBI" id="CHEBI:15377"/>
        <dbReference type="ChEBI" id="CHEBI:18254"/>
        <dbReference type="ChEBI" id="CHEBI:43474"/>
        <dbReference type="ChEBI" id="CHEBI:58043"/>
        <dbReference type="EC" id="3.1.3.5"/>
    </reaction>
</comment>
<evidence type="ECO:0000256" key="1">
    <source>
        <dbReference type="ARBA" id="ARBA00000815"/>
    </source>
</evidence>
<keyword evidence="6 7" id="KW-0378">Hydrolase</keyword>
<dbReference type="PANTHER" id="PTHR30457:SF12">
    <property type="entry name" value="5'_3'-NUCLEOTIDASE SURE"/>
    <property type="match status" value="1"/>
</dbReference>
<dbReference type="HAMAP" id="MF_00060">
    <property type="entry name" value="SurE"/>
    <property type="match status" value="1"/>
</dbReference>
<dbReference type="EMBL" id="CP004005">
    <property type="protein sequence ID" value="AGH16882.1"/>
    <property type="molecule type" value="Genomic_DNA"/>
</dbReference>
<feature type="binding site" evidence="7">
    <location>
        <position position="9"/>
    </location>
    <ligand>
        <name>a divalent metal cation</name>
        <dbReference type="ChEBI" id="CHEBI:60240"/>
    </ligand>
</feature>
<gene>
    <name evidence="7" type="primary">surE</name>
    <name evidence="9" type="ORF">WSI_02560</name>
</gene>
<evidence type="ECO:0000313" key="9">
    <source>
        <dbReference type="EMBL" id="AGH16882.1"/>
    </source>
</evidence>
<evidence type="ECO:0000256" key="6">
    <source>
        <dbReference type="ARBA" id="ARBA00022801"/>
    </source>
</evidence>
<proteinExistence type="inferred from homology"/>
<comment type="subcellular location">
    <subcellularLocation>
        <location evidence="7">Cytoplasm</location>
    </subcellularLocation>
</comment>
<feature type="domain" description="Survival protein SurE-like phosphatase/nucleotidase" evidence="8">
    <location>
        <begin position="3"/>
        <end position="182"/>
    </location>
</feature>
<keyword evidence="10" id="KW-1185">Reference proteome</keyword>
<feature type="binding site" evidence="7">
    <location>
        <position position="8"/>
    </location>
    <ligand>
        <name>a divalent metal cation</name>
        <dbReference type="ChEBI" id="CHEBI:60240"/>
    </ligand>
</feature>
<comment type="cofactor">
    <cofactor evidence="7">
        <name>a divalent metal cation</name>
        <dbReference type="ChEBI" id="CHEBI:60240"/>
    </cofactor>
    <text evidence="7">Binds 1 divalent metal cation per subunit.</text>
</comment>
<dbReference type="Pfam" id="PF01975">
    <property type="entry name" value="SurE"/>
    <property type="match status" value="1"/>
</dbReference>
<dbReference type="SUPFAM" id="SSF64167">
    <property type="entry name" value="SurE-like"/>
    <property type="match status" value="1"/>
</dbReference>
<dbReference type="PANTHER" id="PTHR30457">
    <property type="entry name" value="5'-NUCLEOTIDASE SURE"/>
    <property type="match status" value="1"/>
</dbReference>
<dbReference type="NCBIfam" id="NF001490">
    <property type="entry name" value="PRK00346.1-4"/>
    <property type="match status" value="1"/>
</dbReference>
<dbReference type="NCBIfam" id="TIGR00087">
    <property type="entry name" value="surE"/>
    <property type="match status" value="1"/>
</dbReference>
<dbReference type="RefSeq" id="WP_015452479.1">
    <property type="nucleotide sequence ID" value="NC_020549.1"/>
</dbReference>
<organism evidence="9 10">
    <name type="scientific">Candidatus Liberibacter asiaticus str. gxpsy</name>
    <dbReference type="NCBI Taxonomy" id="1174529"/>
    <lineage>
        <taxon>Bacteria</taxon>
        <taxon>Pseudomonadati</taxon>
        <taxon>Pseudomonadota</taxon>
        <taxon>Alphaproteobacteria</taxon>
        <taxon>Hyphomicrobiales</taxon>
        <taxon>Rhizobiaceae</taxon>
        <taxon>Liberibacter</taxon>
    </lineage>
</organism>
<evidence type="ECO:0000256" key="3">
    <source>
        <dbReference type="ARBA" id="ARBA00022490"/>
    </source>
</evidence>